<reference evidence="5" key="1">
    <citation type="submission" date="2013-04" db="EMBL/GenBank/DDBJ databases">
        <title>The genome sequencing project of 58 acetic acid bacteria.</title>
        <authorList>
            <person name="Okamoto-Kainuma A."/>
            <person name="Ishikawa M."/>
            <person name="Umino S."/>
            <person name="Koizumi Y."/>
            <person name="Shiwa Y."/>
            <person name="Yoshikawa H."/>
            <person name="Matsutani M."/>
            <person name="Matsushita K."/>
        </authorList>
    </citation>
    <scope>NUCLEOTIDE SEQUENCE</scope>
    <source>
        <strain evidence="5">NRIC 0535</strain>
    </source>
</reference>
<dbReference type="InterPro" id="IPR028082">
    <property type="entry name" value="Peripla_BP_I"/>
</dbReference>
<evidence type="ECO:0000256" key="3">
    <source>
        <dbReference type="ARBA" id="ARBA00022729"/>
    </source>
</evidence>
<keyword evidence="3" id="KW-0732">Signal</keyword>
<keyword evidence="6" id="KW-1185">Reference proteome</keyword>
<dbReference type="CDD" id="cd06307">
    <property type="entry name" value="PBP1_sugar_binding"/>
    <property type="match status" value="1"/>
</dbReference>
<sequence length="285" mass="30980">MVIDLVMEAPKRFSSAVRNALEDQLPMHQPVALRVRSHLCETATGEEIAAILARIRKRGSNGILLKAPDHSGIREEIAACRRAHIPVITLVTDLPGSDRLAYVGMDNQAAGGTAAWLMAGWMPAPLYQGKAVLAVISSYRFLGEEEREIGFRAVLRERAPHLGVVSLGEGGGLDWLSHDLIRSALMAHPEIEAVYSIGGGNRAVARAFASCGRRPVIFVAHDLDHDNRALLQDRTLTAVLHHDLAADMHQACALFIQANRLRSAPVTARPSPAHIITPMNMPPFT</sequence>
<dbReference type="Pfam" id="PF13407">
    <property type="entry name" value="Peripla_BP_4"/>
    <property type="match status" value="1"/>
</dbReference>
<dbReference type="Proteomes" id="UP001062776">
    <property type="component" value="Unassembled WGS sequence"/>
</dbReference>
<keyword evidence="5" id="KW-0238">DNA-binding</keyword>
<name>A0ABQ0Q662_9PROT</name>
<comment type="similarity">
    <text evidence="2">Belongs to the bacterial solute-binding protein 2 family.</text>
</comment>
<feature type="domain" description="Periplasmic binding protein" evidence="4">
    <location>
        <begin position="46"/>
        <end position="241"/>
    </location>
</feature>
<dbReference type="SUPFAM" id="SSF53822">
    <property type="entry name" value="Periplasmic binding protein-like I"/>
    <property type="match status" value="1"/>
</dbReference>
<comment type="caution">
    <text evidence="5">The sequence shown here is derived from an EMBL/GenBank/DDBJ whole genome shotgun (WGS) entry which is preliminary data.</text>
</comment>
<evidence type="ECO:0000313" key="6">
    <source>
        <dbReference type="Proteomes" id="UP001062776"/>
    </source>
</evidence>
<gene>
    <name evidence="5" type="ORF">AA0535_2779</name>
</gene>
<dbReference type="GO" id="GO:0003677">
    <property type="term" value="F:DNA binding"/>
    <property type="evidence" value="ECO:0007669"/>
    <property type="project" value="UniProtKB-KW"/>
</dbReference>
<dbReference type="EMBL" id="BAPV01000060">
    <property type="protein sequence ID" value="GBQ93237.1"/>
    <property type="molecule type" value="Genomic_DNA"/>
</dbReference>
<dbReference type="PANTHER" id="PTHR46847">
    <property type="entry name" value="D-ALLOSE-BINDING PERIPLASMIC PROTEIN-RELATED"/>
    <property type="match status" value="1"/>
</dbReference>
<accession>A0ABQ0Q662</accession>
<proteinExistence type="inferred from homology"/>
<dbReference type="InterPro" id="IPR025997">
    <property type="entry name" value="SBP_2_dom"/>
</dbReference>
<protein>
    <submittedName>
        <fullName evidence="5">DNA-binding protein</fullName>
    </submittedName>
</protein>
<evidence type="ECO:0000256" key="2">
    <source>
        <dbReference type="ARBA" id="ARBA00007639"/>
    </source>
</evidence>
<dbReference type="Gene3D" id="3.40.50.2300">
    <property type="match status" value="2"/>
</dbReference>
<evidence type="ECO:0000259" key="4">
    <source>
        <dbReference type="Pfam" id="PF13407"/>
    </source>
</evidence>
<evidence type="ECO:0000313" key="5">
    <source>
        <dbReference type="EMBL" id="GBQ93237.1"/>
    </source>
</evidence>
<comment type="subcellular location">
    <subcellularLocation>
        <location evidence="1">Cell envelope</location>
    </subcellularLocation>
</comment>
<dbReference type="PANTHER" id="PTHR46847:SF1">
    <property type="entry name" value="D-ALLOSE-BINDING PERIPLASMIC PROTEIN-RELATED"/>
    <property type="match status" value="1"/>
</dbReference>
<organism evidence="5 6">
    <name type="scientific">Asaia krungthepensis NRIC 0535</name>
    <dbReference type="NCBI Taxonomy" id="1307925"/>
    <lineage>
        <taxon>Bacteria</taxon>
        <taxon>Pseudomonadati</taxon>
        <taxon>Pseudomonadota</taxon>
        <taxon>Alphaproteobacteria</taxon>
        <taxon>Acetobacterales</taxon>
        <taxon>Acetobacteraceae</taxon>
        <taxon>Asaia</taxon>
    </lineage>
</organism>
<evidence type="ECO:0000256" key="1">
    <source>
        <dbReference type="ARBA" id="ARBA00004196"/>
    </source>
</evidence>